<keyword evidence="3" id="KW-0378">Hydrolase</keyword>
<gene>
    <name evidence="3" type="ORF">EK0264_11045</name>
</gene>
<dbReference type="InterPro" id="IPR003675">
    <property type="entry name" value="Rce1/LyrA-like_dom"/>
</dbReference>
<keyword evidence="4" id="KW-1185">Reference proteome</keyword>
<keyword evidence="3" id="KW-0482">Metalloprotease</keyword>
<feature type="transmembrane region" description="Helical" evidence="1">
    <location>
        <begin position="135"/>
        <end position="159"/>
    </location>
</feature>
<feature type="domain" description="CAAX prenyl protease 2/Lysostaphin resistance protein A-like" evidence="2">
    <location>
        <begin position="134"/>
        <end position="225"/>
    </location>
</feature>
<evidence type="ECO:0000313" key="3">
    <source>
        <dbReference type="EMBL" id="QHC02400.1"/>
    </source>
</evidence>
<keyword evidence="1" id="KW-1133">Transmembrane helix</keyword>
<dbReference type="Pfam" id="PF02517">
    <property type="entry name" value="Rce1-like"/>
    <property type="match status" value="1"/>
</dbReference>
<name>A0A7L4YTH2_9ACTN</name>
<dbReference type="OrthoDB" id="4453618at2"/>
<evidence type="ECO:0000313" key="4">
    <source>
        <dbReference type="Proteomes" id="UP000463857"/>
    </source>
</evidence>
<accession>A0A7L4YTH2</accession>
<dbReference type="GO" id="GO:0008237">
    <property type="term" value="F:metallopeptidase activity"/>
    <property type="evidence" value="ECO:0007669"/>
    <property type="project" value="UniProtKB-KW"/>
</dbReference>
<evidence type="ECO:0000256" key="1">
    <source>
        <dbReference type="SAM" id="Phobius"/>
    </source>
</evidence>
<protein>
    <submittedName>
        <fullName evidence="3">CPBP family intramembrane metalloprotease</fullName>
    </submittedName>
</protein>
<sequence length="235" mass="25538">MWIVLGLSLGQSAIYSIVSIVAKLTAQERLADQTTTINGAQSERPLLDLVYQLLGIGFALVPVALALYLLTRDPGSPVRRLGLAVPNARTALSDLGWGAALAALIGIPGLGFYFLARAIGINTTVAASGLEGYWWTIPVLILAAIQNAVLEQIVVVGFLMTRLRQLGWGMWPTIITSAVLRGTYHLYQGFGGFIGNIVMGIVFAYWFEKKRRLMPLIVAHSLLDISAFVGYQLFF</sequence>
<feature type="transmembrane region" description="Helical" evidence="1">
    <location>
        <begin position="91"/>
        <end position="115"/>
    </location>
</feature>
<keyword evidence="3" id="KW-0645">Protease</keyword>
<keyword evidence="1" id="KW-0812">Transmembrane</keyword>
<dbReference type="KEGG" id="eke:EK0264_11045"/>
<feature type="transmembrane region" description="Helical" evidence="1">
    <location>
        <begin position="190"/>
        <end position="207"/>
    </location>
</feature>
<dbReference type="EMBL" id="CP047156">
    <property type="protein sequence ID" value="QHC02400.1"/>
    <property type="molecule type" value="Genomic_DNA"/>
</dbReference>
<dbReference type="AlphaFoldDB" id="A0A7L4YTH2"/>
<dbReference type="GO" id="GO:0004175">
    <property type="term" value="F:endopeptidase activity"/>
    <property type="evidence" value="ECO:0007669"/>
    <property type="project" value="UniProtKB-ARBA"/>
</dbReference>
<dbReference type="GO" id="GO:0080120">
    <property type="term" value="P:CAAX-box protein maturation"/>
    <property type="evidence" value="ECO:0007669"/>
    <property type="project" value="UniProtKB-ARBA"/>
</dbReference>
<organism evidence="3 4">
    <name type="scientific">Epidermidibacterium keratini</name>
    <dbReference type="NCBI Taxonomy" id="1891644"/>
    <lineage>
        <taxon>Bacteria</taxon>
        <taxon>Bacillati</taxon>
        <taxon>Actinomycetota</taxon>
        <taxon>Actinomycetes</taxon>
        <taxon>Sporichthyales</taxon>
        <taxon>Sporichthyaceae</taxon>
        <taxon>Epidermidibacterium</taxon>
    </lineage>
</organism>
<dbReference type="InParanoid" id="A0A7L4YTH2"/>
<dbReference type="Proteomes" id="UP000463857">
    <property type="component" value="Chromosome"/>
</dbReference>
<keyword evidence="1" id="KW-0472">Membrane</keyword>
<proteinExistence type="predicted"/>
<feature type="transmembrane region" description="Helical" evidence="1">
    <location>
        <begin position="50"/>
        <end position="70"/>
    </location>
</feature>
<evidence type="ECO:0000259" key="2">
    <source>
        <dbReference type="Pfam" id="PF02517"/>
    </source>
</evidence>
<reference evidence="3 4" key="1">
    <citation type="journal article" date="2018" name="Int. J. Syst. Evol. Microbiol.">
        <title>Epidermidibacterium keratini gen. nov., sp. nov., a member of the family Sporichthyaceae, isolated from keratin epidermis.</title>
        <authorList>
            <person name="Lee D.G."/>
            <person name="Trujillo M.E."/>
            <person name="Kang S."/>
            <person name="Nam J.J."/>
            <person name="Kim Y.J."/>
        </authorList>
    </citation>
    <scope>NUCLEOTIDE SEQUENCE [LARGE SCALE GENOMIC DNA]</scope>
    <source>
        <strain evidence="3 4">EPI-7</strain>
    </source>
</reference>
<dbReference type="GO" id="GO:0006508">
    <property type="term" value="P:proteolysis"/>
    <property type="evidence" value="ECO:0007669"/>
    <property type="project" value="UniProtKB-KW"/>
</dbReference>